<dbReference type="SUPFAM" id="SSF55785">
    <property type="entry name" value="PYP-like sensor domain (PAS domain)"/>
    <property type="match status" value="1"/>
</dbReference>
<feature type="modified residue" description="Phosphohistidine" evidence="14 15">
    <location>
        <position position="707"/>
    </location>
</feature>
<evidence type="ECO:0000256" key="4">
    <source>
        <dbReference type="ARBA" id="ARBA00022519"/>
    </source>
</evidence>
<keyword evidence="3 13" id="KW-1003">Cell membrane</keyword>
<dbReference type="CDD" id="cd00082">
    <property type="entry name" value="HisKA"/>
    <property type="match status" value="1"/>
</dbReference>
<keyword evidence="6 13" id="KW-0808">Transferase</keyword>
<dbReference type="InterPro" id="IPR001610">
    <property type="entry name" value="PAC"/>
</dbReference>
<feature type="modified residue" description="Phosphohistidine; by autocatalysis" evidence="14">
    <location>
        <position position="287"/>
    </location>
</feature>
<feature type="transmembrane region" description="Helical" evidence="18">
    <location>
        <begin position="24"/>
        <end position="47"/>
    </location>
</feature>
<dbReference type="InterPro" id="IPR013656">
    <property type="entry name" value="PAS_4"/>
</dbReference>
<feature type="domain" description="Histidine kinase" evidence="19">
    <location>
        <begin position="284"/>
        <end position="502"/>
    </location>
</feature>
<dbReference type="GO" id="GO:0005524">
    <property type="term" value="F:ATP binding"/>
    <property type="evidence" value="ECO:0007669"/>
    <property type="project" value="UniProtKB-UniRule"/>
</dbReference>
<evidence type="ECO:0000256" key="3">
    <source>
        <dbReference type="ARBA" id="ARBA00022475"/>
    </source>
</evidence>
<dbReference type="Proteomes" id="UP000199371">
    <property type="component" value="Unassembled WGS sequence"/>
</dbReference>
<dbReference type="Pfam" id="PF02518">
    <property type="entry name" value="HATPase_c"/>
    <property type="match status" value="1"/>
</dbReference>
<evidence type="ECO:0000256" key="1">
    <source>
        <dbReference type="ARBA" id="ARBA00000085"/>
    </source>
</evidence>
<dbReference type="CDD" id="cd17546">
    <property type="entry name" value="REC_hyHK_CKI1_RcsC-like"/>
    <property type="match status" value="1"/>
</dbReference>
<evidence type="ECO:0000313" key="24">
    <source>
        <dbReference type="EMBL" id="SEI09449.1"/>
    </source>
</evidence>
<gene>
    <name evidence="24" type="ORF">SAMN05660691_03571</name>
</gene>
<evidence type="ECO:0000256" key="9">
    <source>
        <dbReference type="ARBA" id="ARBA00022840"/>
    </source>
</evidence>
<dbReference type="InterPro" id="IPR008207">
    <property type="entry name" value="Sig_transdc_His_kin_Hpt_dom"/>
</dbReference>
<dbReference type="InterPro" id="IPR001789">
    <property type="entry name" value="Sig_transdc_resp-reg_receiver"/>
</dbReference>
<dbReference type="SMART" id="SM00086">
    <property type="entry name" value="PAC"/>
    <property type="match status" value="1"/>
</dbReference>
<evidence type="ECO:0000256" key="15">
    <source>
        <dbReference type="PROSITE-ProRule" id="PRU00110"/>
    </source>
</evidence>
<evidence type="ECO:0000256" key="11">
    <source>
        <dbReference type="ARBA" id="ARBA00023012"/>
    </source>
</evidence>
<feature type="coiled-coil region" evidence="17">
    <location>
        <begin position="99"/>
        <end position="147"/>
    </location>
</feature>
<dbReference type="Gene3D" id="3.40.50.2300">
    <property type="match status" value="1"/>
</dbReference>
<dbReference type="OrthoDB" id="9810730at2"/>
<evidence type="ECO:0000259" key="21">
    <source>
        <dbReference type="PROSITE" id="PS50112"/>
    </source>
</evidence>
<dbReference type="InterPro" id="IPR036890">
    <property type="entry name" value="HATPase_C_sf"/>
</dbReference>
<dbReference type="InterPro" id="IPR005467">
    <property type="entry name" value="His_kinase_dom"/>
</dbReference>
<dbReference type="Pfam" id="PF01627">
    <property type="entry name" value="Hpt"/>
    <property type="match status" value="1"/>
</dbReference>
<evidence type="ECO:0000256" key="13">
    <source>
        <dbReference type="PIRNR" id="PIRNR003182"/>
    </source>
</evidence>
<dbReference type="SUPFAM" id="SSF47226">
    <property type="entry name" value="Histidine-containing phosphotransfer domain, HPT domain"/>
    <property type="match status" value="1"/>
</dbReference>
<dbReference type="Gene3D" id="1.10.287.130">
    <property type="match status" value="1"/>
</dbReference>
<dbReference type="NCBIfam" id="TIGR00229">
    <property type="entry name" value="sensory_box"/>
    <property type="match status" value="1"/>
</dbReference>
<dbReference type="CDD" id="cd16922">
    <property type="entry name" value="HATPase_EvgS-ArcB-TorS-like"/>
    <property type="match status" value="1"/>
</dbReference>
<dbReference type="CDD" id="cd00130">
    <property type="entry name" value="PAS"/>
    <property type="match status" value="1"/>
</dbReference>
<sequence>MQGPVHPHVRIFAAWIRKWGKLQLALFCQLVLLILAALFSICLELVLHNQIDFTLLNGALLFTLALGPVFISFIFYLVLHLDAALSYLIDSAHQERLLNEGMQDNIRQLNFEIEERKKAFQAKRRAIDELRKEIAERKKAQIELEEQSLLIRSIVDSSPDLFYYRDETGRFASCNKMFEAIMGKTARELIGHYPAEIYTADSAQAAILTEHESNTPQPSELTLDVEFVKDDGQVLWFEMRKVPFYDRYGRYIGLLGFGRDITSRKLAEQALEKAYLDKGKFIATLSHELRTPLNGIVGLSRRLLESKLSKQQHGWANTIFSSAETLGNIFNDIIDLDKIDRQDLDIVYHSVSFRQFINDIANFAELLCQQKGLEFKLSCEGELDVYLRMDPTRLRQVLWNLLNNAVKFTAAGSVSLYCKLDAINNRLHFNIEDTGIGIAAQEQERIFDMYYKSNDGRRLSIIGSGIGLSVSRALVEAMQGNISVSSEVGKGSSFAVLLPTELVQQEQQQAISCPELTILLIEDVPLNAEIAIGLLEQRGHSVIHAETGEDAIALLETEDDIDLVLLDMQLPDMGGEQIARYIRDEEHLSALPIVVLSANVRKAEQQLDGVQVDGALAKPINTTKLDLMLARLFSPSAVRLQQVKPASVSNENQVLDVGTLNDYIQSLGKDAMKRSAQLFAQLLPGYMNKLMETAVQRQEKDFQEAAHKLKGAAASVGLLWVQQQAKRMEQEQINWQGLERQLVDFHLKTEQHLAALSEYIENA</sequence>
<name>A0A1H6NF11_9GAMM</name>
<evidence type="ECO:0000256" key="7">
    <source>
        <dbReference type="ARBA" id="ARBA00022692"/>
    </source>
</evidence>
<dbReference type="InterPro" id="IPR027460">
    <property type="entry name" value="ArcB_TM_sf"/>
</dbReference>
<dbReference type="InterPro" id="IPR004358">
    <property type="entry name" value="Sig_transdc_His_kin-like_C"/>
</dbReference>
<dbReference type="Pfam" id="PF08448">
    <property type="entry name" value="PAS_4"/>
    <property type="match status" value="1"/>
</dbReference>
<dbReference type="PROSITE" id="PS50109">
    <property type="entry name" value="HIS_KIN"/>
    <property type="match status" value="1"/>
</dbReference>
<comment type="PTM">
    <text evidence="14">Activation requires a sequential transfer of a phosphate group from a His in the primary transmitter domain, to an Asp in the receiver domain and to a His in the secondary transmitter domain.</text>
</comment>
<evidence type="ECO:0000256" key="5">
    <source>
        <dbReference type="ARBA" id="ARBA00022553"/>
    </source>
</evidence>
<dbReference type="InterPro" id="IPR036097">
    <property type="entry name" value="HisK_dim/P_sf"/>
</dbReference>
<dbReference type="Gene3D" id="1.10.287.970">
    <property type="entry name" value="His Kinase A (phosphoacceptor) domain"/>
    <property type="match status" value="1"/>
</dbReference>
<dbReference type="SMART" id="SM00387">
    <property type="entry name" value="HATPase_c"/>
    <property type="match status" value="1"/>
</dbReference>
<organism evidence="24 25">
    <name type="scientific">Rheinheimera pacifica</name>
    <dbReference type="NCBI Taxonomy" id="173990"/>
    <lineage>
        <taxon>Bacteria</taxon>
        <taxon>Pseudomonadati</taxon>
        <taxon>Pseudomonadota</taxon>
        <taxon>Gammaproteobacteria</taxon>
        <taxon>Chromatiales</taxon>
        <taxon>Chromatiaceae</taxon>
        <taxon>Rheinheimera</taxon>
    </lineage>
</organism>
<evidence type="ECO:0000256" key="17">
    <source>
        <dbReference type="SAM" id="Coils"/>
    </source>
</evidence>
<dbReference type="PIRSF" id="PIRSF003182">
    <property type="entry name" value="ArcB"/>
    <property type="match status" value="1"/>
</dbReference>
<dbReference type="InterPro" id="IPR003661">
    <property type="entry name" value="HisK_dim/P_dom"/>
</dbReference>
<feature type="transmembrane region" description="Helical" evidence="18">
    <location>
        <begin position="59"/>
        <end position="79"/>
    </location>
</feature>
<dbReference type="EC" id="2.7.13.3" evidence="13"/>
<evidence type="ECO:0000256" key="16">
    <source>
        <dbReference type="PROSITE-ProRule" id="PRU00169"/>
    </source>
</evidence>
<evidence type="ECO:0000256" key="8">
    <source>
        <dbReference type="ARBA" id="ARBA00022777"/>
    </source>
</evidence>
<dbReference type="PROSITE" id="PS50112">
    <property type="entry name" value="PAS"/>
    <property type="match status" value="1"/>
</dbReference>
<dbReference type="SUPFAM" id="SSF55874">
    <property type="entry name" value="ATPase domain of HSP90 chaperone/DNA topoisomerase II/histidine kinase"/>
    <property type="match status" value="1"/>
</dbReference>
<dbReference type="SMART" id="SM00448">
    <property type="entry name" value="REC"/>
    <property type="match status" value="1"/>
</dbReference>
<dbReference type="GO" id="GO:0005886">
    <property type="term" value="C:plasma membrane"/>
    <property type="evidence" value="ECO:0007669"/>
    <property type="project" value="UniProtKB-SubCell"/>
</dbReference>
<evidence type="ECO:0000313" key="25">
    <source>
        <dbReference type="Proteomes" id="UP000199371"/>
    </source>
</evidence>
<dbReference type="PROSITE" id="PS50113">
    <property type="entry name" value="PAC"/>
    <property type="match status" value="1"/>
</dbReference>
<dbReference type="InterPro" id="IPR003594">
    <property type="entry name" value="HATPase_dom"/>
</dbReference>
<evidence type="ECO:0000259" key="19">
    <source>
        <dbReference type="PROSITE" id="PS50109"/>
    </source>
</evidence>
<evidence type="ECO:0000259" key="23">
    <source>
        <dbReference type="PROSITE" id="PS50894"/>
    </source>
</evidence>
<dbReference type="InterPro" id="IPR000700">
    <property type="entry name" value="PAS-assoc_C"/>
</dbReference>
<keyword evidence="13" id="KW-0804">Transcription</keyword>
<keyword evidence="7 18" id="KW-0812">Transmembrane</keyword>
<proteinExistence type="predicted"/>
<feature type="domain" description="HPt" evidence="23">
    <location>
        <begin position="668"/>
        <end position="760"/>
    </location>
</feature>
<dbReference type="PROSITE" id="PS50894">
    <property type="entry name" value="HPT"/>
    <property type="match status" value="1"/>
</dbReference>
<feature type="domain" description="PAS" evidence="21">
    <location>
        <begin position="147"/>
        <end position="191"/>
    </location>
</feature>
<evidence type="ECO:0000256" key="12">
    <source>
        <dbReference type="ARBA" id="ARBA00023136"/>
    </source>
</evidence>
<dbReference type="GO" id="GO:0009927">
    <property type="term" value="F:histidine phosphotransfer kinase activity"/>
    <property type="evidence" value="ECO:0007669"/>
    <property type="project" value="TreeGrafter"/>
</dbReference>
<keyword evidence="17" id="KW-0175">Coiled coil</keyword>
<dbReference type="Pfam" id="PF00512">
    <property type="entry name" value="HisKA"/>
    <property type="match status" value="1"/>
</dbReference>
<dbReference type="InterPro" id="IPR011006">
    <property type="entry name" value="CheY-like_superfamily"/>
</dbReference>
<dbReference type="GO" id="GO:0000155">
    <property type="term" value="F:phosphorelay sensor kinase activity"/>
    <property type="evidence" value="ECO:0007669"/>
    <property type="project" value="UniProtKB-UniRule"/>
</dbReference>
<dbReference type="PROSITE" id="PS50110">
    <property type="entry name" value="RESPONSE_REGULATORY"/>
    <property type="match status" value="1"/>
</dbReference>
<evidence type="ECO:0000256" key="18">
    <source>
        <dbReference type="SAM" id="Phobius"/>
    </source>
</evidence>
<reference evidence="25" key="1">
    <citation type="submission" date="2016-10" db="EMBL/GenBank/DDBJ databases">
        <authorList>
            <person name="Varghese N."/>
            <person name="Submissions S."/>
        </authorList>
    </citation>
    <scope>NUCLEOTIDE SEQUENCE [LARGE SCALE GENOMIC DNA]</scope>
    <source>
        <strain evidence="25">DSM 17616</strain>
    </source>
</reference>
<dbReference type="Gene3D" id="3.30.565.10">
    <property type="entry name" value="Histidine kinase-like ATPase, C-terminal domain"/>
    <property type="match status" value="1"/>
</dbReference>
<evidence type="ECO:0000256" key="6">
    <source>
        <dbReference type="ARBA" id="ARBA00022679"/>
    </source>
</evidence>
<dbReference type="EMBL" id="FNXF01000018">
    <property type="protein sequence ID" value="SEI09449.1"/>
    <property type="molecule type" value="Genomic_DNA"/>
</dbReference>
<keyword evidence="11 13" id="KW-0902">Two-component regulatory system</keyword>
<dbReference type="SUPFAM" id="SSF47384">
    <property type="entry name" value="Homodimeric domain of signal transducing histidine kinase"/>
    <property type="match status" value="1"/>
</dbReference>
<dbReference type="PRINTS" id="PR00344">
    <property type="entry name" value="BCTRLSENSOR"/>
</dbReference>
<dbReference type="PANTHER" id="PTHR43047">
    <property type="entry name" value="TWO-COMPONENT HISTIDINE PROTEIN KINASE"/>
    <property type="match status" value="1"/>
</dbReference>
<dbReference type="RefSeq" id="WP_092796220.1">
    <property type="nucleotide sequence ID" value="NZ_DASWWU010000004.1"/>
</dbReference>
<dbReference type="SMART" id="SM00388">
    <property type="entry name" value="HisKA"/>
    <property type="match status" value="1"/>
</dbReference>
<dbReference type="Gene3D" id="1.20.120.160">
    <property type="entry name" value="HPT domain"/>
    <property type="match status" value="1"/>
</dbReference>
<keyword evidence="5 14" id="KW-0597">Phosphoprotein</keyword>
<comment type="catalytic activity">
    <reaction evidence="1 13">
        <text>ATP + protein L-histidine = ADP + protein N-phospho-L-histidine.</text>
        <dbReference type="EC" id="2.7.13.3"/>
    </reaction>
</comment>
<dbReference type="FunFam" id="3.30.565.10:FF:000010">
    <property type="entry name" value="Sensor histidine kinase RcsC"/>
    <property type="match status" value="1"/>
</dbReference>
<dbReference type="SUPFAM" id="SSF52172">
    <property type="entry name" value="CheY-like"/>
    <property type="match status" value="1"/>
</dbReference>
<feature type="domain" description="PAC" evidence="22">
    <location>
        <begin position="221"/>
        <end position="273"/>
    </location>
</feature>
<keyword evidence="10 18" id="KW-1133">Transmembrane helix</keyword>
<dbReference type="SMART" id="SM00091">
    <property type="entry name" value="PAS"/>
    <property type="match status" value="1"/>
</dbReference>
<accession>A0A1H6NF11</accession>
<evidence type="ECO:0000259" key="20">
    <source>
        <dbReference type="PROSITE" id="PS50110"/>
    </source>
</evidence>
<evidence type="ECO:0000256" key="14">
    <source>
        <dbReference type="PIRSR" id="PIRSR003182-50"/>
    </source>
</evidence>
<dbReference type="STRING" id="173990.SAMN05660691_03571"/>
<dbReference type="AlphaFoldDB" id="A0A1H6NF11"/>
<comment type="subcellular location">
    <subcellularLocation>
        <location evidence="2 13">Cell inner membrane</location>
        <topology evidence="2 13">Multi-pass membrane protein</topology>
    </subcellularLocation>
</comment>
<feature type="modified residue" description="4-aspartylphosphate" evidence="14 16">
    <location>
        <position position="567"/>
    </location>
</feature>
<evidence type="ECO:0000259" key="22">
    <source>
        <dbReference type="PROSITE" id="PS50113"/>
    </source>
</evidence>
<dbReference type="InterPro" id="IPR000014">
    <property type="entry name" value="PAS"/>
</dbReference>
<dbReference type="InterPro" id="IPR014409">
    <property type="entry name" value="Sig_transdc_His_kin_hyb_ArcB"/>
</dbReference>
<dbReference type="Pfam" id="PF00072">
    <property type="entry name" value="Response_reg"/>
    <property type="match status" value="1"/>
</dbReference>
<keyword evidence="9 13" id="KW-0067">ATP-binding</keyword>
<dbReference type="InterPro" id="IPR036641">
    <property type="entry name" value="HPT_dom_sf"/>
</dbReference>
<dbReference type="InterPro" id="IPR035965">
    <property type="entry name" value="PAS-like_dom_sf"/>
</dbReference>
<protein>
    <recommendedName>
        <fullName evidence="13">Aerobic respiration control sensor protein</fullName>
        <ecNumber evidence="13">2.7.13.3</ecNumber>
    </recommendedName>
</protein>
<evidence type="ECO:0000256" key="10">
    <source>
        <dbReference type="ARBA" id="ARBA00022989"/>
    </source>
</evidence>
<keyword evidence="4 13" id="KW-0997">Cell inner membrane</keyword>
<feature type="domain" description="Response regulatory" evidence="20">
    <location>
        <begin position="517"/>
        <end position="633"/>
    </location>
</feature>
<keyword evidence="12 13" id="KW-0472">Membrane</keyword>
<dbReference type="Gene3D" id="3.30.450.20">
    <property type="entry name" value="PAS domain"/>
    <property type="match status" value="1"/>
</dbReference>
<evidence type="ECO:0000256" key="2">
    <source>
        <dbReference type="ARBA" id="ARBA00004429"/>
    </source>
</evidence>
<keyword evidence="13" id="KW-0805">Transcription regulation</keyword>
<dbReference type="PANTHER" id="PTHR43047:SF72">
    <property type="entry name" value="OSMOSENSING HISTIDINE PROTEIN KINASE SLN1"/>
    <property type="match status" value="1"/>
</dbReference>
<keyword evidence="13" id="KW-0547">Nucleotide-binding</keyword>
<keyword evidence="8 13" id="KW-0418">Kinase</keyword>
<keyword evidence="25" id="KW-1185">Reference proteome</keyword>